<protein>
    <submittedName>
        <fullName evidence="7">MATE family efflux transporter</fullName>
    </submittedName>
</protein>
<feature type="transmembrane region" description="Helical" evidence="6">
    <location>
        <begin position="294"/>
        <end position="319"/>
    </location>
</feature>
<organism evidence="7 8">
    <name type="scientific">Clostridium neuense</name>
    <dbReference type="NCBI Taxonomy" id="1728934"/>
    <lineage>
        <taxon>Bacteria</taxon>
        <taxon>Bacillati</taxon>
        <taxon>Bacillota</taxon>
        <taxon>Clostridia</taxon>
        <taxon>Eubacteriales</taxon>
        <taxon>Clostridiaceae</taxon>
        <taxon>Clostridium</taxon>
    </lineage>
</organism>
<dbReference type="RefSeq" id="WP_406788608.1">
    <property type="nucleotide sequence ID" value="NZ_JBJIAA010000013.1"/>
</dbReference>
<feature type="transmembrane region" description="Helical" evidence="6">
    <location>
        <begin position="254"/>
        <end position="274"/>
    </location>
</feature>
<feature type="transmembrane region" description="Helical" evidence="6">
    <location>
        <begin position="207"/>
        <end position="226"/>
    </location>
</feature>
<keyword evidence="5 6" id="KW-0472">Membrane</keyword>
<dbReference type="InterPro" id="IPR002528">
    <property type="entry name" value="MATE_fam"/>
</dbReference>
<feature type="transmembrane region" description="Helical" evidence="6">
    <location>
        <begin position="102"/>
        <end position="123"/>
    </location>
</feature>
<comment type="caution">
    <text evidence="7">The sequence shown here is derived from an EMBL/GenBank/DDBJ whole genome shotgun (WGS) entry which is preliminary data.</text>
</comment>
<evidence type="ECO:0000256" key="1">
    <source>
        <dbReference type="ARBA" id="ARBA00004651"/>
    </source>
</evidence>
<dbReference type="EMBL" id="JBJIAA010000013">
    <property type="protein sequence ID" value="MFL0251958.1"/>
    <property type="molecule type" value="Genomic_DNA"/>
</dbReference>
<evidence type="ECO:0000256" key="6">
    <source>
        <dbReference type="SAM" id="Phobius"/>
    </source>
</evidence>
<feature type="transmembrane region" description="Helical" evidence="6">
    <location>
        <begin position="354"/>
        <end position="373"/>
    </location>
</feature>
<dbReference type="InterPro" id="IPR051327">
    <property type="entry name" value="MATE_MepA_subfamily"/>
</dbReference>
<evidence type="ECO:0000256" key="5">
    <source>
        <dbReference type="ARBA" id="ARBA00023136"/>
    </source>
</evidence>
<evidence type="ECO:0000256" key="2">
    <source>
        <dbReference type="ARBA" id="ARBA00022475"/>
    </source>
</evidence>
<evidence type="ECO:0000256" key="3">
    <source>
        <dbReference type="ARBA" id="ARBA00022692"/>
    </source>
</evidence>
<dbReference type="NCBIfam" id="TIGR00797">
    <property type="entry name" value="matE"/>
    <property type="match status" value="1"/>
</dbReference>
<comment type="subcellular location">
    <subcellularLocation>
        <location evidence="1">Cell membrane</location>
        <topology evidence="1">Multi-pass membrane protein</topology>
    </subcellularLocation>
</comment>
<feature type="transmembrane region" description="Helical" evidence="6">
    <location>
        <begin position="326"/>
        <end position="348"/>
    </location>
</feature>
<sequence length="385" mass="41546">MKDEKHIKMLREAPIPRLLGANDREEANHVASTALYSSLVIAAAAIAIIILLLHPILYALGATDTIYPYARTYAVIYVISSIFNIFNVTMNNIATSEGASKISMFAMLMGAVLNVIFAPIFIYVFNTGIAGAAIATALAQGITSFMYLMYILKKKSVFSFSPRAVRIDGSIYKEIFKIGIPMLVFQLTTSVAMGLTNTAAREYGDAAIAAMGIVTRVTSMIAYAVAGFGKGFQPIAGYNYGAKQYDRVKEATKVGVIWTSSFCIVVSVLLFVFATPVVSLFTSNDLKVIKIGEFALRVNVVMFIGMGVETIYGMLSLALGKIAGGWLLSIGRQGVFFIPCILILPHFVGLNGVIFSQAIADFITITGMIVLAVKLNKDISLKALN</sequence>
<dbReference type="PANTHER" id="PTHR43823">
    <property type="entry name" value="SPORULATION PROTEIN YKVU"/>
    <property type="match status" value="1"/>
</dbReference>
<gene>
    <name evidence="7" type="ORF">ACJDT4_16180</name>
</gene>
<proteinExistence type="predicted"/>
<accession>A0ABW8THF5</accession>
<dbReference type="PANTHER" id="PTHR43823:SF3">
    <property type="entry name" value="MULTIDRUG EXPORT PROTEIN MEPA"/>
    <property type="match status" value="1"/>
</dbReference>
<feature type="transmembrane region" description="Helical" evidence="6">
    <location>
        <begin position="72"/>
        <end position="90"/>
    </location>
</feature>
<keyword evidence="2" id="KW-1003">Cell membrane</keyword>
<keyword evidence="3 6" id="KW-0812">Transmembrane</keyword>
<feature type="transmembrane region" description="Helical" evidence="6">
    <location>
        <begin position="175"/>
        <end position="195"/>
    </location>
</feature>
<dbReference type="Pfam" id="PF01554">
    <property type="entry name" value="MatE"/>
    <property type="match status" value="2"/>
</dbReference>
<reference evidence="7 8" key="1">
    <citation type="submission" date="2024-11" db="EMBL/GenBank/DDBJ databases">
        <authorList>
            <person name="Heng Y.C."/>
            <person name="Lim A.C.H."/>
            <person name="Lee J.K.Y."/>
            <person name="Kittelmann S."/>
        </authorList>
    </citation>
    <scope>NUCLEOTIDE SEQUENCE [LARGE SCALE GENOMIC DNA]</scope>
    <source>
        <strain evidence="7 8">WILCCON 0114</strain>
    </source>
</reference>
<keyword evidence="8" id="KW-1185">Reference proteome</keyword>
<evidence type="ECO:0000256" key="4">
    <source>
        <dbReference type="ARBA" id="ARBA00022989"/>
    </source>
</evidence>
<evidence type="ECO:0000313" key="7">
    <source>
        <dbReference type="EMBL" id="MFL0251958.1"/>
    </source>
</evidence>
<dbReference type="Proteomes" id="UP001623592">
    <property type="component" value="Unassembled WGS sequence"/>
</dbReference>
<name>A0ABW8THF5_9CLOT</name>
<evidence type="ECO:0000313" key="8">
    <source>
        <dbReference type="Proteomes" id="UP001623592"/>
    </source>
</evidence>
<feature type="transmembrane region" description="Helical" evidence="6">
    <location>
        <begin position="34"/>
        <end position="60"/>
    </location>
</feature>
<keyword evidence="4 6" id="KW-1133">Transmembrane helix</keyword>
<feature type="transmembrane region" description="Helical" evidence="6">
    <location>
        <begin position="129"/>
        <end position="152"/>
    </location>
</feature>